<dbReference type="InterPro" id="IPR006260">
    <property type="entry name" value="TonB/TolA_C"/>
</dbReference>
<gene>
    <name evidence="12" type="ORF">SDENCHOL_21109</name>
</gene>
<protein>
    <submittedName>
        <fullName evidence="12">TonB family protein</fullName>
    </submittedName>
</protein>
<evidence type="ECO:0000256" key="3">
    <source>
        <dbReference type="ARBA" id="ARBA00022448"/>
    </source>
</evidence>
<dbReference type="InterPro" id="IPR037682">
    <property type="entry name" value="TonB_C"/>
</dbReference>
<evidence type="ECO:0000256" key="4">
    <source>
        <dbReference type="ARBA" id="ARBA00022475"/>
    </source>
</evidence>
<keyword evidence="3" id="KW-0813">Transport</keyword>
<evidence type="ECO:0000256" key="7">
    <source>
        <dbReference type="ARBA" id="ARBA00022927"/>
    </source>
</evidence>
<dbReference type="NCBIfam" id="TIGR01352">
    <property type="entry name" value="tonB_Cterm"/>
    <property type="match status" value="1"/>
</dbReference>
<dbReference type="GO" id="GO:0031992">
    <property type="term" value="F:energy transducer activity"/>
    <property type="evidence" value="ECO:0007669"/>
    <property type="project" value="TreeGrafter"/>
</dbReference>
<dbReference type="GO" id="GO:0015031">
    <property type="term" value="P:protein transport"/>
    <property type="evidence" value="ECO:0007669"/>
    <property type="project" value="UniProtKB-KW"/>
</dbReference>
<keyword evidence="13" id="KW-1185">Reference proteome</keyword>
<dbReference type="PANTHER" id="PTHR33446:SF2">
    <property type="entry name" value="PROTEIN TONB"/>
    <property type="match status" value="1"/>
</dbReference>
<keyword evidence="7" id="KW-0653">Protein transport</keyword>
<dbReference type="Gene3D" id="3.30.1150.10">
    <property type="match status" value="1"/>
</dbReference>
<reference evidence="12" key="1">
    <citation type="submission" date="2017-03" db="EMBL/GenBank/DDBJ databases">
        <authorList>
            <consortium name="AG Boll"/>
        </authorList>
    </citation>
    <scope>NUCLEOTIDE SEQUENCE [LARGE SCALE GENOMIC DNA]</scope>
    <source>
        <strain evidence="12">Chol</strain>
    </source>
</reference>
<dbReference type="EMBL" id="LT837803">
    <property type="protein sequence ID" value="SMB31219.1"/>
    <property type="molecule type" value="Genomic_DNA"/>
</dbReference>
<dbReference type="PROSITE" id="PS52015">
    <property type="entry name" value="TONB_CTD"/>
    <property type="match status" value="1"/>
</dbReference>
<evidence type="ECO:0000259" key="11">
    <source>
        <dbReference type="PROSITE" id="PS52015"/>
    </source>
</evidence>
<dbReference type="GO" id="GO:0055085">
    <property type="term" value="P:transmembrane transport"/>
    <property type="evidence" value="ECO:0007669"/>
    <property type="project" value="InterPro"/>
</dbReference>
<comment type="similarity">
    <text evidence="2">Belongs to the TonB family.</text>
</comment>
<dbReference type="Proteomes" id="UP000242886">
    <property type="component" value="Chromosome SDENCHOL"/>
</dbReference>
<evidence type="ECO:0000313" key="13">
    <source>
        <dbReference type="Proteomes" id="UP000242886"/>
    </source>
</evidence>
<organism evidence="12 13">
    <name type="scientific">Sterolibacterium denitrificans</name>
    <dbReference type="NCBI Taxonomy" id="157592"/>
    <lineage>
        <taxon>Bacteria</taxon>
        <taxon>Pseudomonadati</taxon>
        <taxon>Pseudomonadota</taxon>
        <taxon>Betaproteobacteria</taxon>
        <taxon>Nitrosomonadales</taxon>
        <taxon>Sterolibacteriaceae</taxon>
        <taxon>Sterolibacterium</taxon>
    </lineage>
</organism>
<sequence length="193" mass="20010">MYPPSRFSLAVALLISLLLHLSLLGAGLLLQPQALSSNRQAAAARIDTRLLPPATQNLAEPLLKNTLAEETAPPPDPPAEPARAAAQSLASSSSPASAKPRASSASSAARQTAQRKLAAHIYYPEEAVARGLEGEVRLLLTLAPDGRLLDAVIAASSGHALLDQAALDAVRTMGGLPDAGVVELILPVVFRLQ</sequence>
<evidence type="ECO:0000256" key="6">
    <source>
        <dbReference type="ARBA" id="ARBA00022692"/>
    </source>
</evidence>
<keyword evidence="9" id="KW-0472">Membrane</keyword>
<dbReference type="Pfam" id="PF03544">
    <property type="entry name" value="TonB_C"/>
    <property type="match status" value="1"/>
</dbReference>
<evidence type="ECO:0000256" key="5">
    <source>
        <dbReference type="ARBA" id="ARBA00022519"/>
    </source>
</evidence>
<evidence type="ECO:0000256" key="2">
    <source>
        <dbReference type="ARBA" id="ARBA00006555"/>
    </source>
</evidence>
<dbReference type="PANTHER" id="PTHR33446">
    <property type="entry name" value="PROTEIN TONB-RELATED"/>
    <property type="match status" value="1"/>
</dbReference>
<evidence type="ECO:0000256" key="8">
    <source>
        <dbReference type="ARBA" id="ARBA00022989"/>
    </source>
</evidence>
<evidence type="ECO:0000256" key="10">
    <source>
        <dbReference type="SAM" id="MobiDB-lite"/>
    </source>
</evidence>
<feature type="domain" description="TonB C-terminal" evidence="11">
    <location>
        <begin position="108"/>
        <end position="193"/>
    </location>
</feature>
<evidence type="ECO:0000256" key="1">
    <source>
        <dbReference type="ARBA" id="ARBA00004383"/>
    </source>
</evidence>
<dbReference type="InterPro" id="IPR051045">
    <property type="entry name" value="TonB-dependent_transducer"/>
</dbReference>
<proteinExistence type="inferred from homology"/>
<keyword evidence="6" id="KW-0812">Transmembrane</keyword>
<evidence type="ECO:0000313" key="12">
    <source>
        <dbReference type="EMBL" id="SMB31219.1"/>
    </source>
</evidence>
<dbReference type="GO" id="GO:0098797">
    <property type="term" value="C:plasma membrane protein complex"/>
    <property type="evidence" value="ECO:0007669"/>
    <property type="project" value="TreeGrafter"/>
</dbReference>
<name>A0A7Z7MW51_9PROT</name>
<evidence type="ECO:0000256" key="9">
    <source>
        <dbReference type="ARBA" id="ARBA00023136"/>
    </source>
</evidence>
<dbReference type="SUPFAM" id="SSF74653">
    <property type="entry name" value="TolA/TonB C-terminal domain"/>
    <property type="match status" value="1"/>
</dbReference>
<dbReference type="OrthoDB" id="8566376at2"/>
<comment type="subcellular location">
    <subcellularLocation>
        <location evidence="1">Cell inner membrane</location>
        <topology evidence="1">Single-pass membrane protein</topology>
        <orientation evidence="1">Periplasmic side</orientation>
    </subcellularLocation>
</comment>
<dbReference type="AlphaFoldDB" id="A0A7Z7MW51"/>
<accession>A0A7Z7MW51</accession>
<dbReference type="RefSeq" id="WP_067170242.1">
    <property type="nucleotide sequence ID" value="NZ_LFZK01000001.1"/>
</dbReference>
<keyword evidence="8" id="KW-1133">Transmembrane helix</keyword>
<feature type="region of interest" description="Disordered" evidence="10">
    <location>
        <begin position="68"/>
        <end position="110"/>
    </location>
</feature>
<keyword evidence="5" id="KW-0997">Cell inner membrane</keyword>
<keyword evidence="4" id="KW-1003">Cell membrane</keyword>
<feature type="compositionally biased region" description="Low complexity" evidence="10">
    <location>
        <begin position="81"/>
        <end position="110"/>
    </location>
</feature>